<dbReference type="Proteomes" id="UP000827976">
    <property type="component" value="Chromosome 6"/>
</dbReference>
<evidence type="ECO:0000313" key="1">
    <source>
        <dbReference type="EMBL" id="KAH7679728.1"/>
    </source>
</evidence>
<comment type="caution">
    <text evidence="1">The sequence shown here is derived from an EMBL/GenBank/DDBJ whole genome shotgun (WGS) entry which is preliminary data.</text>
</comment>
<keyword evidence="2" id="KW-1185">Reference proteome</keyword>
<sequence length="181" mass="21218">MNTISLRFDPSSLPSLLQPRRIPQSKHENPKSLLNLNHQPCPQITLSHKPRLSPPLEKLGLYLHCGTILSSMGAAPALAVTGVNDEIDLYSLLVSGGIISFFYFIVMPPIIMNWMRLRWYKRKFVEMYFQFMFVFLFFPGLMLWAPFLNFRKFPRDPTMKYPWSTPNDDNIPLYKDRYEKL</sequence>
<name>A0ACB7VXN5_DIOAL</name>
<accession>A0ACB7VXN5</accession>
<dbReference type="EMBL" id="CM037016">
    <property type="protein sequence ID" value="KAH7679728.1"/>
    <property type="molecule type" value="Genomic_DNA"/>
</dbReference>
<organism evidence="1 2">
    <name type="scientific">Dioscorea alata</name>
    <name type="common">Purple yam</name>
    <dbReference type="NCBI Taxonomy" id="55571"/>
    <lineage>
        <taxon>Eukaryota</taxon>
        <taxon>Viridiplantae</taxon>
        <taxon>Streptophyta</taxon>
        <taxon>Embryophyta</taxon>
        <taxon>Tracheophyta</taxon>
        <taxon>Spermatophyta</taxon>
        <taxon>Magnoliopsida</taxon>
        <taxon>Liliopsida</taxon>
        <taxon>Dioscoreales</taxon>
        <taxon>Dioscoreaceae</taxon>
        <taxon>Dioscorea</taxon>
    </lineage>
</organism>
<protein>
    <submittedName>
        <fullName evidence="1">NAD(P)H-quinone oxidoreductase subunit L protein</fullName>
    </submittedName>
</protein>
<gene>
    <name evidence="1" type="ORF">IHE45_06G077700</name>
</gene>
<evidence type="ECO:0000313" key="2">
    <source>
        <dbReference type="Proteomes" id="UP000827976"/>
    </source>
</evidence>
<reference evidence="2" key="1">
    <citation type="journal article" date="2022" name="Nat. Commun.">
        <title>Chromosome evolution and the genetic basis of agronomically important traits in greater yam.</title>
        <authorList>
            <person name="Bredeson J.V."/>
            <person name="Lyons J.B."/>
            <person name="Oniyinde I.O."/>
            <person name="Okereke N.R."/>
            <person name="Kolade O."/>
            <person name="Nnabue I."/>
            <person name="Nwadili C.O."/>
            <person name="Hribova E."/>
            <person name="Parker M."/>
            <person name="Nwogha J."/>
            <person name="Shu S."/>
            <person name="Carlson J."/>
            <person name="Kariba R."/>
            <person name="Muthemba S."/>
            <person name="Knop K."/>
            <person name="Barton G.J."/>
            <person name="Sherwood A.V."/>
            <person name="Lopez-Montes A."/>
            <person name="Asiedu R."/>
            <person name="Jamnadass R."/>
            <person name="Muchugi A."/>
            <person name="Goodstein D."/>
            <person name="Egesi C.N."/>
            <person name="Featherston J."/>
            <person name="Asfaw A."/>
            <person name="Simpson G.G."/>
            <person name="Dolezel J."/>
            <person name="Hendre P.S."/>
            <person name="Van Deynze A."/>
            <person name="Kumar P.L."/>
            <person name="Obidiegwu J.E."/>
            <person name="Bhattacharjee R."/>
            <person name="Rokhsar D.S."/>
        </authorList>
    </citation>
    <scope>NUCLEOTIDE SEQUENCE [LARGE SCALE GENOMIC DNA]</scope>
    <source>
        <strain evidence="2">cv. TDa95/00328</strain>
    </source>
</reference>
<proteinExistence type="predicted"/>